<comment type="catalytic activity">
    <reaction evidence="13 14">
        <text>[HPr protein]-O-phospho-L-serine + phosphate + H(+) = [HPr protein]-L-serine + diphosphate</text>
        <dbReference type="Rhea" id="RHEA:46604"/>
        <dbReference type="Rhea" id="RHEA-COMP:11602"/>
        <dbReference type="Rhea" id="RHEA-COMP:11603"/>
        <dbReference type="ChEBI" id="CHEBI:15378"/>
        <dbReference type="ChEBI" id="CHEBI:29999"/>
        <dbReference type="ChEBI" id="CHEBI:33019"/>
        <dbReference type="ChEBI" id="CHEBI:43474"/>
        <dbReference type="ChEBI" id="CHEBI:83421"/>
    </reaction>
</comment>
<dbReference type="NCBIfam" id="TIGR00679">
    <property type="entry name" value="hpr-ser"/>
    <property type="match status" value="1"/>
</dbReference>
<dbReference type="GO" id="GO:0004674">
    <property type="term" value="F:protein serine/threonine kinase activity"/>
    <property type="evidence" value="ECO:0007669"/>
    <property type="project" value="UniProtKB-KW"/>
</dbReference>
<dbReference type="EC" id="2.7.11.-" evidence="14"/>
<feature type="domain" description="HPr(Ser) kinase/phosphorylase N-terminal" evidence="15">
    <location>
        <begin position="4"/>
        <end position="127"/>
    </location>
</feature>
<keyword evidence="10 14" id="KW-0460">Magnesium</keyword>
<dbReference type="GO" id="GO:0005524">
    <property type="term" value="F:ATP binding"/>
    <property type="evidence" value="ECO:0007669"/>
    <property type="project" value="UniProtKB-UniRule"/>
</dbReference>
<evidence type="ECO:0000313" key="17">
    <source>
        <dbReference type="EMBL" id="MBS4537411.1"/>
    </source>
</evidence>
<dbReference type="InterPro" id="IPR028979">
    <property type="entry name" value="Ser_kin/Pase_Hpr-like_N_sf"/>
</dbReference>
<sequence length="306" mass="34876">MDSVSIKRLIKDLDVEVIYQSKDNNIKIIKSDINRPGLQLAGYEDYFAYERLQIIGKVEWHYLQTLDEDTKMKRLNYFFKHPIPAVIISRDLEITDEALDLAKKYDRTVLRTSLSTTKFINGLINYLDDMLAPSTTMHGVLVDIYGVGVLIVGKSGVGKSETALELIKRGHRLVADDAVEITKRDEGVLKGKAPELIRHFLEIRGIGILDIKRLYGVGAVRNAKGIDLVVELEYWDEKKEYDRIGLDEECTDILDTKMPKIVIPVKSGRNLAMIVEVAARNHRQKKMGYNAALELNNKLMDQMENR</sequence>
<keyword evidence="9 14" id="KW-0067">ATP-binding</keyword>
<feature type="binding site" evidence="14">
    <location>
        <position position="202"/>
    </location>
    <ligand>
        <name>Mg(2+)</name>
        <dbReference type="ChEBI" id="CHEBI:18420"/>
    </ligand>
</feature>
<feature type="binding site" evidence="14">
    <location>
        <begin position="153"/>
        <end position="160"/>
    </location>
    <ligand>
        <name>ATP</name>
        <dbReference type="ChEBI" id="CHEBI:30616"/>
    </ligand>
</feature>
<accession>A0A942Z5G5</accession>
<evidence type="ECO:0000256" key="7">
    <source>
        <dbReference type="ARBA" id="ARBA00022741"/>
    </source>
</evidence>
<keyword evidence="7 14" id="KW-0547">Nucleotide-binding</keyword>
<comment type="miscellaneous">
    <text evidence="14">Both phosphorylation and phosphorolysis are carried out by the same active site and suggest a common mechanism for both reactions.</text>
</comment>
<evidence type="ECO:0000256" key="3">
    <source>
        <dbReference type="ARBA" id="ARBA00006883"/>
    </source>
</evidence>
<protein>
    <recommendedName>
        <fullName evidence="14">HPr kinase/phosphorylase</fullName>
        <shortName evidence="14">HPrK/P</shortName>
        <ecNumber evidence="14">2.7.11.-</ecNumber>
        <ecNumber evidence="14">2.7.4.-</ecNumber>
    </recommendedName>
    <alternativeName>
        <fullName evidence="14">HPr(Ser) kinase/phosphorylase</fullName>
    </alternativeName>
</protein>
<dbReference type="Pfam" id="PF07475">
    <property type="entry name" value="Hpr_kinase_C"/>
    <property type="match status" value="1"/>
</dbReference>
<evidence type="ECO:0000313" key="18">
    <source>
        <dbReference type="Proteomes" id="UP000724672"/>
    </source>
</evidence>
<dbReference type="Gene3D" id="3.40.50.300">
    <property type="entry name" value="P-loop containing nucleotide triphosphate hydrolases"/>
    <property type="match status" value="1"/>
</dbReference>
<evidence type="ECO:0000256" key="4">
    <source>
        <dbReference type="ARBA" id="ARBA00022527"/>
    </source>
</evidence>
<feature type="domain" description="HPr kinase/phosphorylase C-terminal" evidence="16">
    <location>
        <begin position="130"/>
        <end position="298"/>
    </location>
</feature>
<dbReference type="FunFam" id="3.40.50.300:FF:000174">
    <property type="entry name" value="HPr kinase/phosphorylase"/>
    <property type="match status" value="1"/>
</dbReference>
<keyword evidence="5 14" id="KW-0808">Transferase</keyword>
<feature type="binding site" evidence="14">
    <location>
        <position position="160"/>
    </location>
    <ligand>
        <name>Mg(2+)</name>
        <dbReference type="ChEBI" id="CHEBI:18420"/>
    </ligand>
</feature>
<dbReference type="GO" id="GO:0006109">
    <property type="term" value="P:regulation of carbohydrate metabolic process"/>
    <property type="evidence" value="ECO:0007669"/>
    <property type="project" value="UniProtKB-UniRule"/>
</dbReference>
<keyword evidence="11 14" id="KW-0511">Multifunctional enzyme</keyword>
<dbReference type="PANTHER" id="PTHR30305">
    <property type="entry name" value="PROTEIN YJDM-RELATED"/>
    <property type="match status" value="1"/>
</dbReference>
<dbReference type="EMBL" id="WSFT01000016">
    <property type="protein sequence ID" value="MBS4537411.1"/>
    <property type="molecule type" value="Genomic_DNA"/>
</dbReference>
<comment type="similarity">
    <text evidence="3 14">Belongs to the HPrK/P family.</text>
</comment>
<evidence type="ECO:0000259" key="16">
    <source>
        <dbReference type="Pfam" id="PF07475"/>
    </source>
</evidence>
<evidence type="ECO:0000256" key="8">
    <source>
        <dbReference type="ARBA" id="ARBA00022777"/>
    </source>
</evidence>
<dbReference type="HAMAP" id="MF_01249">
    <property type="entry name" value="HPr_kinase"/>
    <property type="match status" value="1"/>
</dbReference>
<keyword evidence="6 14" id="KW-0479">Metal-binding</keyword>
<dbReference type="GO" id="GO:0000287">
    <property type="term" value="F:magnesium ion binding"/>
    <property type="evidence" value="ECO:0007669"/>
    <property type="project" value="UniProtKB-UniRule"/>
</dbReference>
<dbReference type="SUPFAM" id="SSF75138">
    <property type="entry name" value="HprK N-terminal domain-like"/>
    <property type="match status" value="1"/>
</dbReference>
<feature type="region of interest" description="Important for the catalytic mechanism of dephosphorylation" evidence="14">
    <location>
        <begin position="264"/>
        <end position="269"/>
    </location>
</feature>
<feature type="active site" description="Proton acceptor; for phosphorylation activity. Proton donor; for dephosphorylation activity" evidence="14">
    <location>
        <position position="177"/>
    </location>
</feature>
<comment type="domain">
    <text evidence="14">The Walker A ATP-binding motif also binds Pi and PPi.</text>
</comment>
<evidence type="ECO:0000256" key="5">
    <source>
        <dbReference type="ARBA" id="ARBA00022679"/>
    </source>
</evidence>
<dbReference type="AlphaFoldDB" id="A0A942Z5G5"/>
<reference evidence="17" key="1">
    <citation type="submission" date="2019-12" db="EMBL/GenBank/DDBJ databases">
        <title>Clostridiaceae gen. nov. sp. nov., isolated from sediment in Xinjiang, China.</title>
        <authorList>
            <person name="Zhang R."/>
        </authorList>
    </citation>
    <scope>NUCLEOTIDE SEQUENCE</scope>
    <source>
        <strain evidence="17">D2Q-11</strain>
    </source>
</reference>
<comment type="catalytic activity">
    <reaction evidence="1 14">
        <text>[HPr protein]-L-serine + ATP = [HPr protein]-O-phospho-L-serine + ADP + H(+)</text>
        <dbReference type="Rhea" id="RHEA:46600"/>
        <dbReference type="Rhea" id="RHEA-COMP:11602"/>
        <dbReference type="Rhea" id="RHEA-COMP:11603"/>
        <dbReference type="ChEBI" id="CHEBI:15378"/>
        <dbReference type="ChEBI" id="CHEBI:29999"/>
        <dbReference type="ChEBI" id="CHEBI:30616"/>
        <dbReference type="ChEBI" id="CHEBI:83421"/>
        <dbReference type="ChEBI" id="CHEBI:456216"/>
    </reaction>
</comment>
<comment type="cofactor">
    <cofactor evidence="2 14">
        <name>Mg(2+)</name>
        <dbReference type="ChEBI" id="CHEBI:18420"/>
    </cofactor>
</comment>
<gene>
    <name evidence="14" type="primary">hprK</name>
    <name evidence="17" type="ORF">GOQ27_02995</name>
</gene>
<feature type="active site" evidence="14">
    <location>
        <position position="138"/>
    </location>
</feature>
<dbReference type="InterPro" id="IPR011104">
    <property type="entry name" value="Hpr_kin/Pase_C"/>
</dbReference>
<keyword evidence="8 14" id="KW-0418">Kinase</keyword>
<name>A0A942Z5G5_9FIRM</name>
<feature type="active site" evidence="14">
    <location>
        <position position="243"/>
    </location>
</feature>
<keyword evidence="4 14" id="KW-0723">Serine/threonine-protein kinase</keyword>
<comment type="caution">
    <text evidence="17">The sequence shown here is derived from an EMBL/GenBank/DDBJ whole genome shotgun (WGS) entry which is preliminary data.</text>
</comment>
<comment type="subunit">
    <text evidence="14">Homohexamer.</text>
</comment>
<evidence type="ECO:0000256" key="10">
    <source>
        <dbReference type="ARBA" id="ARBA00022842"/>
    </source>
</evidence>
<dbReference type="CDD" id="cd01918">
    <property type="entry name" value="HprK_C"/>
    <property type="match status" value="1"/>
</dbReference>
<dbReference type="Gene3D" id="3.40.1390.20">
    <property type="entry name" value="HprK N-terminal domain-like"/>
    <property type="match status" value="1"/>
</dbReference>
<evidence type="ECO:0000256" key="2">
    <source>
        <dbReference type="ARBA" id="ARBA00001946"/>
    </source>
</evidence>
<keyword evidence="18" id="KW-1185">Reference proteome</keyword>
<evidence type="ECO:0000256" key="12">
    <source>
        <dbReference type="ARBA" id="ARBA00023277"/>
    </source>
</evidence>
<dbReference type="InterPro" id="IPR003755">
    <property type="entry name" value="HPr(Ser)_kin/Pase"/>
</dbReference>
<dbReference type="InterPro" id="IPR027417">
    <property type="entry name" value="P-loop_NTPase"/>
</dbReference>
<evidence type="ECO:0000256" key="11">
    <source>
        <dbReference type="ARBA" id="ARBA00023268"/>
    </source>
</evidence>
<dbReference type="RefSeq" id="WP_203365341.1">
    <property type="nucleotide sequence ID" value="NZ_WSFT01000016.1"/>
</dbReference>
<comment type="function">
    <text evidence="14">Catalyzes the ATP- as well as the pyrophosphate-dependent phosphorylation of a specific serine residue in HPr, a phosphocarrier protein of the phosphoenolpyruvate-dependent sugar phosphotransferase system (PTS). HprK/P also catalyzes the pyrophosphate-producing, inorganic phosphate-dependent dephosphorylation (phosphorolysis) of seryl-phosphorylated HPr (P-Ser-HPr). The two antagonistic activities of HprK/P are regulated by several intracellular metabolites, which change their concentration in response to the absence or presence of rapidly metabolisable carbon sources (glucose, fructose, etc.) in the growth medium. Therefore, by controlling the phosphorylation state of HPr, HPrK/P is a sensor enzyme that plays a major role in the regulation of carbon metabolism and sugar transport: it mediates carbon catabolite repression (CCR), and regulates PTS-catalyzed carbohydrate uptake and inducer exclusion.</text>
</comment>
<evidence type="ECO:0000256" key="13">
    <source>
        <dbReference type="ARBA" id="ARBA00047657"/>
    </source>
</evidence>
<dbReference type="SUPFAM" id="SSF53795">
    <property type="entry name" value="PEP carboxykinase-like"/>
    <property type="match status" value="1"/>
</dbReference>
<evidence type="ECO:0000256" key="9">
    <source>
        <dbReference type="ARBA" id="ARBA00022840"/>
    </source>
</evidence>
<evidence type="ECO:0000256" key="1">
    <source>
        <dbReference type="ARBA" id="ARBA00001120"/>
    </source>
</evidence>
<dbReference type="GO" id="GO:0004712">
    <property type="term" value="F:protein serine/threonine/tyrosine kinase activity"/>
    <property type="evidence" value="ECO:0007669"/>
    <property type="project" value="UniProtKB-UniRule"/>
</dbReference>
<evidence type="ECO:0000259" key="15">
    <source>
        <dbReference type="Pfam" id="PF02603"/>
    </source>
</evidence>
<feature type="active site" evidence="14">
    <location>
        <position position="159"/>
    </location>
</feature>
<organism evidence="17 18">
    <name type="scientific">Anaeromonas frigoriresistens</name>
    <dbReference type="NCBI Taxonomy" id="2683708"/>
    <lineage>
        <taxon>Bacteria</taxon>
        <taxon>Bacillati</taxon>
        <taxon>Bacillota</taxon>
        <taxon>Tissierellia</taxon>
        <taxon>Tissierellales</taxon>
        <taxon>Thermohalobacteraceae</taxon>
        <taxon>Anaeromonas</taxon>
    </lineage>
</organism>
<proteinExistence type="inferred from homology"/>
<dbReference type="PANTHER" id="PTHR30305:SF1">
    <property type="entry name" value="HPR KINASE_PHOSPHORYLASE"/>
    <property type="match status" value="1"/>
</dbReference>
<keyword evidence="12 14" id="KW-0119">Carbohydrate metabolism</keyword>
<feature type="region of interest" description="Important for the catalytic mechanism of both phosphorylation and dephosphorylation" evidence="14">
    <location>
        <begin position="201"/>
        <end position="210"/>
    </location>
</feature>
<dbReference type="Proteomes" id="UP000724672">
    <property type="component" value="Unassembled WGS sequence"/>
</dbReference>
<dbReference type="EC" id="2.7.4.-" evidence="14"/>
<dbReference type="Pfam" id="PF02603">
    <property type="entry name" value="Hpr_kinase_N"/>
    <property type="match status" value="1"/>
</dbReference>
<evidence type="ECO:0000256" key="14">
    <source>
        <dbReference type="HAMAP-Rule" id="MF_01249"/>
    </source>
</evidence>
<dbReference type="InterPro" id="IPR011126">
    <property type="entry name" value="Hpr_kin/Pase_Hpr_N"/>
</dbReference>
<evidence type="ECO:0000256" key="6">
    <source>
        <dbReference type="ARBA" id="ARBA00022723"/>
    </source>
</evidence>
<dbReference type="GO" id="GO:0000155">
    <property type="term" value="F:phosphorelay sensor kinase activity"/>
    <property type="evidence" value="ECO:0007669"/>
    <property type="project" value="InterPro"/>
</dbReference>